<reference evidence="5" key="1">
    <citation type="submission" date="2019-10" db="EMBL/GenBank/DDBJ databases">
        <title>Draft genome sequence of Panacibacter sp. KCS-6.</title>
        <authorList>
            <person name="Yim K.J."/>
        </authorList>
    </citation>
    <scope>NUCLEOTIDE SEQUENCE</scope>
    <source>
        <strain evidence="5">KCS-6</strain>
    </source>
</reference>
<dbReference type="Gene3D" id="1.10.390.10">
    <property type="entry name" value="Neutral Protease Domain 2"/>
    <property type="match status" value="1"/>
</dbReference>
<dbReference type="InterPro" id="IPR027268">
    <property type="entry name" value="Peptidase_M4/M1_CTD_sf"/>
</dbReference>
<feature type="binding site" evidence="2">
    <location>
        <position position="343"/>
    </location>
    <ligand>
        <name>Zn(2+)</name>
        <dbReference type="ChEBI" id="CHEBI:29105"/>
        <note>catalytic</note>
    </ligand>
</feature>
<evidence type="ECO:0000313" key="5">
    <source>
        <dbReference type="EMBL" id="NNV56685.1"/>
    </source>
</evidence>
<dbReference type="GO" id="GO:0008270">
    <property type="term" value="F:zinc ion binding"/>
    <property type="evidence" value="ECO:0007669"/>
    <property type="project" value="InterPro"/>
</dbReference>
<keyword evidence="2" id="KW-0862">Zinc</keyword>
<dbReference type="InterPro" id="IPR042097">
    <property type="entry name" value="Aminopeptidase_N-like_N_sf"/>
</dbReference>
<dbReference type="SUPFAM" id="SSF55486">
    <property type="entry name" value="Metalloproteases ('zincins'), catalytic domain"/>
    <property type="match status" value="1"/>
</dbReference>
<dbReference type="Proteomes" id="UP000598971">
    <property type="component" value="Unassembled WGS sequence"/>
</dbReference>
<evidence type="ECO:0000256" key="3">
    <source>
        <dbReference type="SAM" id="SignalP"/>
    </source>
</evidence>
<organism evidence="5 6">
    <name type="scientific">Limnovirga soli</name>
    <dbReference type="NCBI Taxonomy" id="2656915"/>
    <lineage>
        <taxon>Bacteria</taxon>
        <taxon>Pseudomonadati</taxon>
        <taxon>Bacteroidota</taxon>
        <taxon>Chitinophagia</taxon>
        <taxon>Chitinophagales</taxon>
        <taxon>Chitinophagaceae</taxon>
        <taxon>Limnovirga</taxon>
    </lineage>
</organism>
<proteinExistence type="predicted"/>
<dbReference type="InterPro" id="IPR014782">
    <property type="entry name" value="Peptidase_M1_dom"/>
</dbReference>
<feature type="binding site" evidence="2">
    <location>
        <position position="339"/>
    </location>
    <ligand>
        <name>Zn(2+)</name>
        <dbReference type="ChEBI" id="CHEBI:29105"/>
        <note>catalytic</note>
    </ligand>
</feature>
<dbReference type="Gene3D" id="2.60.40.1730">
    <property type="entry name" value="tricorn interacting facor f3 domain"/>
    <property type="match status" value="1"/>
</dbReference>
<dbReference type="PANTHER" id="PTHR45726:SF3">
    <property type="entry name" value="LEUKOTRIENE A-4 HYDROLASE"/>
    <property type="match status" value="1"/>
</dbReference>
<dbReference type="GO" id="GO:0008237">
    <property type="term" value="F:metallopeptidase activity"/>
    <property type="evidence" value="ECO:0007669"/>
    <property type="project" value="InterPro"/>
</dbReference>
<comment type="cofactor">
    <cofactor evidence="2">
        <name>Zn(2+)</name>
        <dbReference type="ChEBI" id="CHEBI:29105"/>
    </cofactor>
    <text evidence="2">Binds 1 zinc ion per subunit.</text>
</comment>
<feature type="active site" description="Proton donor" evidence="1">
    <location>
        <position position="414"/>
    </location>
</feature>
<feature type="active site" description="Proton acceptor" evidence="1">
    <location>
        <position position="340"/>
    </location>
</feature>
<keyword evidence="2" id="KW-0479">Metal-binding</keyword>
<dbReference type="InterPro" id="IPR034015">
    <property type="entry name" value="M1_LTA4H"/>
</dbReference>
<evidence type="ECO:0000313" key="6">
    <source>
        <dbReference type="Proteomes" id="UP000598971"/>
    </source>
</evidence>
<feature type="chain" id="PRO_5035238695" evidence="3">
    <location>
        <begin position="21"/>
        <end position="558"/>
    </location>
</feature>
<accession>A0A8J8FEP7</accession>
<dbReference type="EMBL" id="WHPF01000010">
    <property type="protein sequence ID" value="NNV56685.1"/>
    <property type="molecule type" value="Genomic_DNA"/>
</dbReference>
<dbReference type="AlphaFoldDB" id="A0A8J8FEP7"/>
<keyword evidence="3" id="KW-0732">Signal</keyword>
<dbReference type="CDD" id="cd09603">
    <property type="entry name" value="M1_APN_like"/>
    <property type="match status" value="1"/>
</dbReference>
<comment type="caution">
    <text evidence="5">The sequence shown here is derived from an EMBL/GenBank/DDBJ whole genome shotgun (WGS) entry which is preliminary data.</text>
</comment>
<dbReference type="Pfam" id="PF01433">
    <property type="entry name" value="Peptidase_M1"/>
    <property type="match status" value="1"/>
</dbReference>
<dbReference type="SUPFAM" id="SSF63737">
    <property type="entry name" value="Leukotriene A4 hydrolase N-terminal domain"/>
    <property type="match status" value="1"/>
</dbReference>
<feature type="domain" description="Peptidase M1 membrane alanine aminopeptidase" evidence="4">
    <location>
        <begin position="273"/>
        <end position="474"/>
    </location>
</feature>
<gene>
    <name evidence="5" type="ORF">GD597_14535</name>
</gene>
<sequence length="558" mass="63985">MNKKLFAFVALLFSFFFAQAQLMEPKTVFTHGDTLRGSITPERAWWDVQRYDITVQPDYATKTISGKTVITYKVVSDSYPAFMQIDLQNPMILDSVLFNGDRKLSFTKEENVWHVQVPKQPMAAVNNVVAYFHGKPREAVRPPWDGGWIWKKDAKGRPWMSVACQGLGASVWYPCKDHQSDEPDSGASLAMIVPDSLVAVGNGRLKDKTMADGLATYTWEVNSPINNYCIIPYIGKYVNWSDTLMGEKGKLDLGYWVLDYNKEKAVKQFDQVKLMLRAFEYWFGPYPFYEDSYKLVDAPHLGMEHQSATAYGNKYMNGYLGRDLSNTGWGLKWDYIIIHESGHEWFANNVTTKDIADMWVHEGLTDYSETLFTDYYYGKQAGNEYNYGQRAGIANKETVIGYYGVNKEGSGDMYPKGANLMHSIRHMMDNDEKFRQILRGLNKDFYHQTVTSNQVEQYISQHSGIDLSKVFDQYLRNTAIPVLEYTVSADRKSVQIRWTNCIDGFNMPLVLKDEAGKILHFSPTTKWQKLKLNGIDAAVFESDYLEKNFYITTRPASN</sequence>
<evidence type="ECO:0000259" key="4">
    <source>
        <dbReference type="Pfam" id="PF01433"/>
    </source>
</evidence>
<evidence type="ECO:0000256" key="1">
    <source>
        <dbReference type="PIRSR" id="PIRSR634015-1"/>
    </source>
</evidence>
<name>A0A8J8FEP7_9BACT</name>
<dbReference type="RefSeq" id="WP_171608629.1">
    <property type="nucleotide sequence ID" value="NZ_WHPF01000010.1"/>
</dbReference>
<evidence type="ECO:0000256" key="2">
    <source>
        <dbReference type="PIRSR" id="PIRSR634015-3"/>
    </source>
</evidence>
<feature type="signal peptide" evidence="3">
    <location>
        <begin position="1"/>
        <end position="20"/>
    </location>
</feature>
<dbReference type="PANTHER" id="PTHR45726">
    <property type="entry name" value="LEUKOTRIENE A-4 HYDROLASE"/>
    <property type="match status" value="1"/>
</dbReference>
<keyword evidence="6" id="KW-1185">Reference proteome</keyword>
<protein>
    <submittedName>
        <fullName evidence="5">M1 family peptidase</fullName>
    </submittedName>
</protein>
<feature type="binding site" evidence="2">
    <location>
        <position position="362"/>
    </location>
    <ligand>
        <name>Zn(2+)</name>
        <dbReference type="ChEBI" id="CHEBI:29105"/>
        <note>catalytic</note>
    </ligand>
</feature>